<accession>A0A238Y2B0</accession>
<sequence>MAGRDVVAELLLSGQIRKEFFIAHVLFTAGGQQ</sequence>
<protein>
    <submittedName>
        <fullName evidence="1">Uncharacterized protein</fullName>
    </submittedName>
</protein>
<dbReference type="AlphaFoldDB" id="A0A238Y2B0"/>
<gene>
    <name evidence="1" type="ORF">SAMN06272737_11719</name>
</gene>
<reference evidence="1 2" key="1">
    <citation type="submission" date="2017-06" db="EMBL/GenBank/DDBJ databases">
        <authorList>
            <person name="Kim H.J."/>
            <person name="Triplett B.A."/>
        </authorList>
    </citation>
    <scope>NUCLEOTIDE SEQUENCE [LARGE SCALE GENOMIC DNA]</scope>
    <source>
        <strain evidence="1 2">DSM 44272</strain>
    </source>
</reference>
<evidence type="ECO:0000313" key="1">
    <source>
        <dbReference type="EMBL" id="SNR64793.1"/>
    </source>
</evidence>
<organism evidence="1 2">
    <name type="scientific">Blastococcus mobilis</name>
    <dbReference type="NCBI Taxonomy" id="1938746"/>
    <lineage>
        <taxon>Bacteria</taxon>
        <taxon>Bacillati</taxon>
        <taxon>Actinomycetota</taxon>
        <taxon>Actinomycetes</taxon>
        <taxon>Geodermatophilales</taxon>
        <taxon>Geodermatophilaceae</taxon>
        <taxon>Blastococcus</taxon>
    </lineage>
</organism>
<proteinExistence type="predicted"/>
<evidence type="ECO:0000313" key="2">
    <source>
        <dbReference type="Proteomes" id="UP000198403"/>
    </source>
</evidence>
<keyword evidence="2" id="KW-1185">Reference proteome</keyword>
<dbReference type="EMBL" id="FZNO01000017">
    <property type="protein sequence ID" value="SNR64793.1"/>
    <property type="molecule type" value="Genomic_DNA"/>
</dbReference>
<dbReference type="Proteomes" id="UP000198403">
    <property type="component" value="Unassembled WGS sequence"/>
</dbReference>
<name>A0A238Y2B0_9ACTN</name>